<dbReference type="PROSITE" id="PS50077">
    <property type="entry name" value="HEAT_REPEAT"/>
    <property type="match status" value="1"/>
</dbReference>
<dbReference type="InterPro" id="IPR021133">
    <property type="entry name" value="HEAT_type_2"/>
</dbReference>
<organism evidence="2">
    <name type="scientific">Schistosoma japonicum</name>
    <name type="common">Blood fluke</name>
    <dbReference type="NCBI Taxonomy" id="6182"/>
    <lineage>
        <taxon>Eukaryota</taxon>
        <taxon>Metazoa</taxon>
        <taxon>Spiralia</taxon>
        <taxon>Lophotrochozoa</taxon>
        <taxon>Platyhelminthes</taxon>
        <taxon>Trematoda</taxon>
        <taxon>Digenea</taxon>
        <taxon>Strigeidida</taxon>
        <taxon>Schistosomatoidea</taxon>
        <taxon>Schistosomatidae</taxon>
        <taxon>Schistosoma</taxon>
    </lineage>
</organism>
<dbReference type="InterPro" id="IPR016024">
    <property type="entry name" value="ARM-type_fold"/>
</dbReference>
<accession>C1LFK8</accession>
<dbReference type="AlphaFoldDB" id="C1LFK8"/>
<proteinExistence type="evidence at transcript level"/>
<evidence type="ECO:0000313" key="2">
    <source>
        <dbReference type="EMBL" id="CAX73486.1"/>
    </source>
</evidence>
<sequence length="124" mass="13671">MSSIPVTELDLLSALQAVGALNKSDETSRLFESKSTLNDAPMGTASSIWSDSFPIFERSESLRIIHNLVEGLLRVQTRDSSTATRHLGVVLSSLFRFLSDSNSDVRIAADEGLNKLIKFYSYSE</sequence>
<reference evidence="2" key="1">
    <citation type="journal article" date="2009" name="Nature">
        <title>The Schistosoma japonicum genome reveals features of host-parasite interplay.</title>
        <authorList>
            <person name="Liu F."/>
            <person name="Zhou Y."/>
            <person name="Wang Z.Q."/>
            <person name="Lu G."/>
            <person name="Zheng H."/>
            <person name="Brindley P.J."/>
            <person name="McManus D.P."/>
            <person name="Blair D."/>
            <person name="Zhang Q.H."/>
            <person name="Zhong Y."/>
            <person name="Wang S."/>
            <person name="Han Z.G."/>
            <person name="Chen Z."/>
        </authorList>
    </citation>
    <scope>NUCLEOTIDE SEQUENCE</scope>
    <source>
        <strain evidence="2">Anhui</strain>
    </source>
</reference>
<reference evidence="2" key="2">
    <citation type="submission" date="2009-03" db="EMBL/GenBank/DDBJ databases">
        <authorList>
            <person name="Gang L."/>
        </authorList>
    </citation>
    <scope>NUCLEOTIDE SEQUENCE</scope>
    <source>
        <strain evidence="2">Anhui</strain>
    </source>
</reference>
<evidence type="ECO:0000256" key="1">
    <source>
        <dbReference type="PROSITE-ProRule" id="PRU00103"/>
    </source>
</evidence>
<dbReference type="EMBL" id="FN317757">
    <property type="protein sequence ID" value="CAX73486.1"/>
    <property type="molecule type" value="mRNA"/>
</dbReference>
<feature type="repeat" description="HEAT" evidence="1">
    <location>
        <begin position="90"/>
        <end position="124"/>
    </location>
</feature>
<dbReference type="SUPFAM" id="SSF48371">
    <property type="entry name" value="ARM repeat"/>
    <property type="match status" value="1"/>
</dbReference>
<protein>
    <submittedName>
        <fullName evidence="2">Huntingtin</fullName>
    </submittedName>
</protein>
<name>C1LFK8_SCHJA</name>
<gene>
    <name evidence="2" type="primary">hd</name>
</gene>